<gene>
    <name evidence="1" type="ORF">LEP1GSC158_5228</name>
</gene>
<accession>M6HXM6</accession>
<dbReference type="Proteomes" id="UP000012089">
    <property type="component" value="Unassembled WGS sequence"/>
</dbReference>
<evidence type="ECO:0000313" key="2">
    <source>
        <dbReference type="Proteomes" id="UP000012089"/>
    </source>
</evidence>
<dbReference type="AlphaFoldDB" id="M6HXM6"/>
<comment type="caution">
    <text evidence="1">The sequence shown here is derived from an EMBL/GenBank/DDBJ whole genome shotgun (WGS) entry which is preliminary data.</text>
</comment>
<sequence>RDSEGLDLEIFDLELRKSKQLHCRLKGNDLSLPTLRILIFLNYQNFAPDIHLSEMLSASARNIRTLFAIGST</sequence>
<proteinExistence type="predicted"/>
<protein>
    <submittedName>
        <fullName evidence="1">Uncharacterized protein</fullName>
    </submittedName>
</protein>
<feature type="non-terminal residue" evidence="1">
    <location>
        <position position="1"/>
    </location>
</feature>
<dbReference type="EMBL" id="AFMF02000029">
    <property type="protein sequence ID" value="EMM95651.1"/>
    <property type="molecule type" value="Genomic_DNA"/>
</dbReference>
<reference evidence="1 2" key="1">
    <citation type="submission" date="2013-01" db="EMBL/GenBank/DDBJ databases">
        <authorList>
            <person name="Harkins D.M."/>
            <person name="Durkin A.S."/>
            <person name="Brinkac L.M."/>
            <person name="Haft D.H."/>
            <person name="Selengut J.D."/>
            <person name="Sanka R."/>
            <person name="DePew J."/>
            <person name="Purushe J."/>
            <person name="Tulsiani S.M."/>
            <person name="Graham G.C."/>
            <person name="Burns M.-A."/>
            <person name="Dohnt M.F."/>
            <person name="Smythe L.D."/>
            <person name="McKay D.B."/>
            <person name="Craig S.B."/>
            <person name="Vinetz J.M."/>
            <person name="Sutton G.G."/>
            <person name="Nierman W.C."/>
            <person name="Fouts D.E."/>
        </authorList>
    </citation>
    <scope>NUCLEOTIDE SEQUENCE [LARGE SCALE GENOMIC DNA]</scope>
    <source>
        <strain evidence="1 2">LT2156</strain>
    </source>
</reference>
<evidence type="ECO:0000313" key="1">
    <source>
        <dbReference type="EMBL" id="EMM95651.1"/>
    </source>
</evidence>
<organism evidence="1 2">
    <name type="scientific">Leptospira interrogans serovar Zanoni str. LT2156</name>
    <dbReference type="NCBI Taxonomy" id="1001601"/>
    <lineage>
        <taxon>Bacteria</taxon>
        <taxon>Pseudomonadati</taxon>
        <taxon>Spirochaetota</taxon>
        <taxon>Spirochaetia</taxon>
        <taxon>Leptospirales</taxon>
        <taxon>Leptospiraceae</taxon>
        <taxon>Leptospira</taxon>
    </lineage>
</organism>
<name>M6HXM6_LEPIR</name>